<sequence length="144" mass="15964">MPRNSDAIARTNAGYADLVKRLLPPDGPDPALLGPIVAMQTQAADRMLQLNQEWLRFTTDRITCDRALLASLSNPGDPAAIVSAWSEFYSGAIDDYSALYRRLWGQYAEEMTETVFDSQKQVQDLFMTSLQGAGFGEHRHATPV</sequence>
<organism evidence="1 2">
    <name type="scientific">Thioclava sediminum</name>
    <dbReference type="NCBI Taxonomy" id="1915319"/>
    <lineage>
        <taxon>Bacteria</taxon>
        <taxon>Pseudomonadati</taxon>
        <taxon>Pseudomonadota</taxon>
        <taxon>Alphaproteobacteria</taxon>
        <taxon>Rhodobacterales</taxon>
        <taxon>Paracoccaceae</taxon>
        <taxon>Thioclava</taxon>
    </lineage>
</organism>
<evidence type="ECO:0000313" key="1">
    <source>
        <dbReference type="EMBL" id="OOY23339.1"/>
    </source>
</evidence>
<dbReference type="EMBL" id="MPZV01000003">
    <property type="protein sequence ID" value="OOY23339.1"/>
    <property type="molecule type" value="Genomic_DNA"/>
</dbReference>
<evidence type="ECO:0000313" key="2">
    <source>
        <dbReference type="Proteomes" id="UP000190787"/>
    </source>
</evidence>
<dbReference type="Proteomes" id="UP000190787">
    <property type="component" value="Unassembled WGS sequence"/>
</dbReference>
<evidence type="ECO:0008006" key="3">
    <source>
        <dbReference type="Google" id="ProtNLM"/>
    </source>
</evidence>
<reference evidence="1 2" key="1">
    <citation type="submission" date="2016-11" db="EMBL/GenBank/DDBJ databases">
        <title>A multilocus sequence analysis scheme for characterization of bacteria in the genus Thioclava.</title>
        <authorList>
            <person name="Liu Y."/>
            <person name="Shao Z."/>
        </authorList>
    </citation>
    <scope>NUCLEOTIDE SEQUENCE [LARGE SCALE GENOMIC DNA]</scope>
    <source>
        <strain evidence="1 2">TAW-CT134</strain>
    </source>
</reference>
<keyword evidence="2" id="KW-1185">Reference proteome</keyword>
<comment type="caution">
    <text evidence="1">The sequence shown here is derived from an EMBL/GenBank/DDBJ whole genome shotgun (WGS) entry which is preliminary data.</text>
</comment>
<protein>
    <recommendedName>
        <fullName evidence="3">Phasin domain-containing protein</fullName>
    </recommendedName>
</protein>
<name>A0ABX3MUG2_9RHOB</name>
<dbReference type="RefSeq" id="WP_078605159.1">
    <property type="nucleotide sequence ID" value="NZ_MPZV01000003.1"/>
</dbReference>
<gene>
    <name evidence="1" type="ORF">BMI91_12575</name>
</gene>
<proteinExistence type="predicted"/>
<accession>A0ABX3MUG2</accession>